<accession>A0A8S1QPX4</accession>
<comment type="caution">
    <text evidence="2">The sequence shown here is derived from an EMBL/GenBank/DDBJ whole genome shotgun (WGS) entry which is preliminary data.</text>
</comment>
<organism evidence="2 3">
    <name type="scientific">Paramecium primaurelia</name>
    <dbReference type="NCBI Taxonomy" id="5886"/>
    <lineage>
        <taxon>Eukaryota</taxon>
        <taxon>Sar</taxon>
        <taxon>Alveolata</taxon>
        <taxon>Ciliophora</taxon>
        <taxon>Intramacronucleata</taxon>
        <taxon>Oligohymenophorea</taxon>
        <taxon>Peniculida</taxon>
        <taxon>Parameciidae</taxon>
        <taxon>Paramecium</taxon>
    </lineage>
</organism>
<feature type="transmembrane region" description="Helical" evidence="1">
    <location>
        <begin position="21"/>
        <end position="41"/>
    </location>
</feature>
<feature type="transmembrane region" description="Helical" evidence="1">
    <location>
        <begin position="77"/>
        <end position="95"/>
    </location>
</feature>
<sequence length="142" mass="16563">MSKQDNKKPNQMVMMKLQCQSVSLLMEIHQLLVVVITLYVYGMQRQDKKLNPLIKTRKIFFHNLRFHSNKIAHYKKVILFFLIFQASNYITTLLISQQAIFQAQGALILRGEFINQSGIDLKTLFKQKGSCILQNQLDCNNK</sequence>
<keyword evidence="1" id="KW-1133">Transmembrane helix</keyword>
<keyword evidence="1" id="KW-0472">Membrane</keyword>
<reference evidence="2" key="1">
    <citation type="submission" date="2021-01" db="EMBL/GenBank/DDBJ databases">
        <authorList>
            <consortium name="Genoscope - CEA"/>
            <person name="William W."/>
        </authorList>
    </citation>
    <scope>NUCLEOTIDE SEQUENCE</scope>
</reference>
<evidence type="ECO:0000313" key="3">
    <source>
        <dbReference type="Proteomes" id="UP000688137"/>
    </source>
</evidence>
<dbReference type="EMBL" id="CAJJDM010000217">
    <property type="protein sequence ID" value="CAD8117748.1"/>
    <property type="molecule type" value="Genomic_DNA"/>
</dbReference>
<dbReference type="Proteomes" id="UP000688137">
    <property type="component" value="Unassembled WGS sequence"/>
</dbReference>
<gene>
    <name evidence="2" type="ORF">PPRIM_AZ9-3.1.T2080008</name>
</gene>
<protein>
    <recommendedName>
        <fullName evidence="4">Transmembrane protein</fullName>
    </recommendedName>
</protein>
<proteinExistence type="predicted"/>
<evidence type="ECO:0008006" key="4">
    <source>
        <dbReference type="Google" id="ProtNLM"/>
    </source>
</evidence>
<keyword evidence="1" id="KW-0812">Transmembrane</keyword>
<dbReference type="AlphaFoldDB" id="A0A8S1QPX4"/>
<evidence type="ECO:0000313" key="2">
    <source>
        <dbReference type="EMBL" id="CAD8117748.1"/>
    </source>
</evidence>
<evidence type="ECO:0000256" key="1">
    <source>
        <dbReference type="SAM" id="Phobius"/>
    </source>
</evidence>
<keyword evidence="3" id="KW-1185">Reference proteome</keyword>
<name>A0A8S1QPX4_PARPR</name>